<keyword evidence="2 5" id="KW-0689">Ribosomal protein</keyword>
<dbReference type="VEuPathDB" id="FungiDB:HMPREF1544_02291"/>
<evidence type="ECO:0000313" key="5">
    <source>
        <dbReference type="EMBL" id="EPB90873.1"/>
    </source>
</evidence>
<dbReference type="GO" id="GO:0006412">
    <property type="term" value="P:translation"/>
    <property type="evidence" value="ECO:0007669"/>
    <property type="project" value="InterPro"/>
</dbReference>
<dbReference type="InParanoid" id="S2K679"/>
<dbReference type="OMA" id="GWIERHM"/>
<dbReference type="STRING" id="1220926.S2K679"/>
<dbReference type="PANTHER" id="PTHR12650">
    <property type="entry name" value="40S RIBOSOMAL PROTEIN S30/UBIQUITIN-LIKE PROTEIN FUBI"/>
    <property type="match status" value="1"/>
</dbReference>
<dbReference type="GO" id="GO:0022627">
    <property type="term" value="C:cytosolic small ribosomal subunit"/>
    <property type="evidence" value="ECO:0007669"/>
    <property type="project" value="TreeGrafter"/>
</dbReference>
<dbReference type="Proteomes" id="UP000014254">
    <property type="component" value="Unassembled WGS sequence"/>
</dbReference>
<accession>S2K679</accession>
<dbReference type="InterPro" id="IPR006846">
    <property type="entry name" value="Ribosomal_eS30"/>
</dbReference>
<dbReference type="GO" id="GO:0003735">
    <property type="term" value="F:structural constituent of ribosome"/>
    <property type="evidence" value="ECO:0007669"/>
    <property type="project" value="InterPro"/>
</dbReference>
<reference evidence="6" key="1">
    <citation type="submission" date="2013-05" db="EMBL/GenBank/DDBJ databases">
        <title>The Genome sequence of Mucor circinelloides f. circinelloides 1006PhL.</title>
        <authorList>
            <consortium name="The Broad Institute Genomics Platform"/>
            <person name="Cuomo C."/>
            <person name="Earl A."/>
            <person name="Findley K."/>
            <person name="Lee S.C."/>
            <person name="Walker B."/>
            <person name="Young S."/>
            <person name="Zeng Q."/>
            <person name="Gargeya S."/>
            <person name="Fitzgerald M."/>
            <person name="Haas B."/>
            <person name="Abouelleil A."/>
            <person name="Allen A.W."/>
            <person name="Alvarado L."/>
            <person name="Arachchi H.M."/>
            <person name="Berlin A.M."/>
            <person name="Chapman S.B."/>
            <person name="Gainer-Dewar J."/>
            <person name="Goldberg J."/>
            <person name="Griggs A."/>
            <person name="Gujja S."/>
            <person name="Hansen M."/>
            <person name="Howarth C."/>
            <person name="Imamovic A."/>
            <person name="Ireland A."/>
            <person name="Larimer J."/>
            <person name="McCowan C."/>
            <person name="Murphy C."/>
            <person name="Pearson M."/>
            <person name="Poon T.W."/>
            <person name="Priest M."/>
            <person name="Roberts A."/>
            <person name="Saif S."/>
            <person name="Shea T."/>
            <person name="Sisk P."/>
            <person name="Sykes S."/>
            <person name="Wortman J."/>
            <person name="Nusbaum C."/>
            <person name="Birren B."/>
        </authorList>
    </citation>
    <scope>NUCLEOTIDE SEQUENCE [LARGE SCALE GENOMIC DNA]</scope>
    <source>
        <strain evidence="6">1006PhL</strain>
    </source>
</reference>
<dbReference type="Pfam" id="PF04758">
    <property type="entry name" value="Ribosomal_S30"/>
    <property type="match status" value="1"/>
</dbReference>
<comment type="similarity">
    <text evidence="1">Belongs to the eukaryotic ribosomal protein eS30 family.</text>
</comment>
<gene>
    <name evidence="5" type="ORF">HMPREF1544_02291</name>
</gene>
<sequence>MVNFTQPMHRCIDPSINTQQGKVHGSLARAGKVKSQCPKVAKQEKKKPKTGRAKKRQVYNRRFVNVTTQVGGKRRMNPAPTAGP</sequence>
<organism evidence="5 6">
    <name type="scientific">Mucor circinelloides f. circinelloides (strain 1006PhL)</name>
    <name type="common">Mucormycosis agent</name>
    <name type="synonym">Calyptromyces circinelloides</name>
    <dbReference type="NCBI Taxonomy" id="1220926"/>
    <lineage>
        <taxon>Eukaryota</taxon>
        <taxon>Fungi</taxon>
        <taxon>Fungi incertae sedis</taxon>
        <taxon>Mucoromycota</taxon>
        <taxon>Mucoromycotina</taxon>
        <taxon>Mucoromycetes</taxon>
        <taxon>Mucorales</taxon>
        <taxon>Mucorineae</taxon>
        <taxon>Mucoraceae</taxon>
        <taxon>Mucor</taxon>
    </lineage>
</organism>
<proteinExistence type="inferred from homology"/>
<evidence type="ECO:0000313" key="6">
    <source>
        <dbReference type="Proteomes" id="UP000014254"/>
    </source>
</evidence>
<dbReference type="EMBL" id="KE123915">
    <property type="protein sequence ID" value="EPB90873.1"/>
    <property type="molecule type" value="Genomic_DNA"/>
</dbReference>
<dbReference type="FunCoup" id="S2K679">
    <property type="interactions" value="333"/>
</dbReference>
<dbReference type="AlphaFoldDB" id="S2K679"/>
<keyword evidence="6" id="KW-1185">Reference proteome</keyword>
<dbReference type="eggNOG" id="KOG0009">
    <property type="taxonomic scope" value="Eukaryota"/>
</dbReference>
<dbReference type="OrthoDB" id="2389564at2759"/>
<evidence type="ECO:0000256" key="4">
    <source>
        <dbReference type="SAM" id="MobiDB-lite"/>
    </source>
</evidence>
<name>S2K679_MUCC1</name>
<protein>
    <submittedName>
        <fullName evidence="5">30S ribosomal protein S30e</fullName>
    </submittedName>
</protein>
<evidence type="ECO:0000256" key="2">
    <source>
        <dbReference type="ARBA" id="ARBA00022980"/>
    </source>
</evidence>
<feature type="compositionally biased region" description="Basic residues" evidence="4">
    <location>
        <begin position="44"/>
        <end position="56"/>
    </location>
</feature>
<feature type="region of interest" description="Disordered" evidence="4">
    <location>
        <begin position="1"/>
        <end position="56"/>
    </location>
</feature>
<dbReference type="PANTHER" id="PTHR12650:SF15">
    <property type="entry name" value="RIBOSOMAL PROTEIN S30, ISOFORM A"/>
    <property type="match status" value="1"/>
</dbReference>
<evidence type="ECO:0000256" key="1">
    <source>
        <dbReference type="ARBA" id="ARBA00008450"/>
    </source>
</evidence>
<evidence type="ECO:0000256" key="3">
    <source>
        <dbReference type="ARBA" id="ARBA00023274"/>
    </source>
</evidence>
<keyword evidence="3" id="KW-0687">Ribonucleoprotein</keyword>